<dbReference type="PANTHER" id="PTHR43611:SF3">
    <property type="entry name" value="FLAVIN MONONUCLEOTIDE HYDROLASE 1, CHLOROPLATIC"/>
    <property type="match status" value="1"/>
</dbReference>
<keyword evidence="2" id="KW-1185">Reference proteome</keyword>
<dbReference type="Proteomes" id="UP000076643">
    <property type="component" value="Unassembled WGS sequence"/>
</dbReference>
<name>A0A166X6C4_9GAMM</name>
<evidence type="ECO:0000313" key="1">
    <source>
        <dbReference type="EMBL" id="KZN39723.1"/>
    </source>
</evidence>
<dbReference type="InterPro" id="IPR023214">
    <property type="entry name" value="HAD_sf"/>
</dbReference>
<evidence type="ECO:0008006" key="3">
    <source>
        <dbReference type="Google" id="ProtNLM"/>
    </source>
</evidence>
<dbReference type="PRINTS" id="PR00413">
    <property type="entry name" value="HADHALOGNASE"/>
</dbReference>
<dbReference type="InterPro" id="IPR006439">
    <property type="entry name" value="HAD-SF_hydro_IA"/>
</dbReference>
<dbReference type="RefSeq" id="WP_063357157.1">
    <property type="nucleotide sequence ID" value="NZ_AQHB01000022.1"/>
</dbReference>
<dbReference type="EMBL" id="AUYB01000098">
    <property type="protein sequence ID" value="KZN39723.1"/>
    <property type="molecule type" value="Genomic_DNA"/>
</dbReference>
<comment type="caution">
    <text evidence="1">The sequence shown here is derived from an EMBL/GenBank/DDBJ whole genome shotgun (WGS) entry which is preliminary data.</text>
</comment>
<organism evidence="1 2">
    <name type="scientific">Pseudoalteromonas luteoviolacea DSM 6061</name>
    <dbReference type="NCBI Taxonomy" id="1365250"/>
    <lineage>
        <taxon>Bacteria</taxon>
        <taxon>Pseudomonadati</taxon>
        <taxon>Pseudomonadota</taxon>
        <taxon>Gammaproteobacteria</taxon>
        <taxon>Alteromonadales</taxon>
        <taxon>Pseudoalteromonadaceae</taxon>
        <taxon>Pseudoalteromonas</taxon>
    </lineage>
</organism>
<dbReference type="NCBIfam" id="TIGR01509">
    <property type="entry name" value="HAD-SF-IA-v3"/>
    <property type="match status" value="1"/>
</dbReference>
<dbReference type="AlphaFoldDB" id="A0A166X6C4"/>
<dbReference type="Gene3D" id="3.40.50.1000">
    <property type="entry name" value="HAD superfamily/HAD-like"/>
    <property type="match status" value="1"/>
</dbReference>
<evidence type="ECO:0000313" key="2">
    <source>
        <dbReference type="Proteomes" id="UP000076643"/>
    </source>
</evidence>
<proteinExistence type="predicted"/>
<dbReference type="InterPro" id="IPR023198">
    <property type="entry name" value="PGP-like_dom2"/>
</dbReference>
<dbReference type="CDD" id="cd02603">
    <property type="entry name" value="HAD_sEH-N_like"/>
    <property type="match status" value="1"/>
</dbReference>
<sequence length="204" mass="23033">METVIKNVVFDIGNVVVRWSPEDIICMTFGKTRLHSELVESVFHSEIWLDLNKGLTTEAETKLRYQKALDLSQDDCERLFHYIKHSLIPVYNSVALIERVKKAGYKVYALTDNVHEIVDFLKSTYQFWPLFEGTIVSADLGVLKPQPAIYDALLTQFSLTASETVFIDDMAPNVAGAKAMGIEAIQFTDAKQCESALKTFGLKF</sequence>
<dbReference type="SUPFAM" id="SSF56784">
    <property type="entry name" value="HAD-like"/>
    <property type="match status" value="1"/>
</dbReference>
<dbReference type="Pfam" id="PF00702">
    <property type="entry name" value="Hydrolase"/>
    <property type="match status" value="1"/>
</dbReference>
<dbReference type="PATRIC" id="fig|1365250.3.peg.1878"/>
<protein>
    <recommendedName>
        <fullName evidence="3">HAD family hydrolase</fullName>
    </recommendedName>
</protein>
<dbReference type="SFLD" id="SFLDS00003">
    <property type="entry name" value="Haloacid_Dehalogenase"/>
    <property type="match status" value="1"/>
</dbReference>
<gene>
    <name evidence="1" type="ORF">N475_13265</name>
</gene>
<dbReference type="PANTHER" id="PTHR43611">
    <property type="entry name" value="ALPHA-D-GLUCOSE 1-PHOSPHATE PHOSPHATASE"/>
    <property type="match status" value="1"/>
</dbReference>
<dbReference type="InterPro" id="IPR036412">
    <property type="entry name" value="HAD-like_sf"/>
</dbReference>
<dbReference type="SFLD" id="SFLDG01129">
    <property type="entry name" value="C1.5:_HAD__Beta-PGM__Phosphata"/>
    <property type="match status" value="1"/>
</dbReference>
<dbReference type="Gene3D" id="1.10.150.240">
    <property type="entry name" value="Putative phosphatase, domain 2"/>
    <property type="match status" value="1"/>
</dbReference>
<reference evidence="1 2" key="1">
    <citation type="submission" date="2013-07" db="EMBL/GenBank/DDBJ databases">
        <title>Comparative Genomic and Metabolomic Analysis of Twelve Strains of Pseudoalteromonas luteoviolacea.</title>
        <authorList>
            <person name="Vynne N.G."/>
            <person name="Mansson M."/>
            <person name="Gram L."/>
        </authorList>
    </citation>
    <scope>NUCLEOTIDE SEQUENCE [LARGE SCALE GENOMIC DNA]</scope>
    <source>
        <strain evidence="1 2">DSM 6061</strain>
    </source>
</reference>
<accession>A0A166X6C4</accession>